<keyword evidence="3" id="KW-0436">Ligase</keyword>
<dbReference type="PANTHER" id="PTHR43740">
    <property type="entry name" value="LEUCYL-TRNA SYNTHETASE"/>
    <property type="match status" value="1"/>
</dbReference>
<comment type="similarity">
    <text evidence="1">Belongs to the class-I aminoacyl-tRNA synthetase family.</text>
</comment>
<evidence type="ECO:0000256" key="5">
    <source>
        <dbReference type="ARBA" id="ARBA00022840"/>
    </source>
</evidence>
<dbReference type="InterPro" id="IPR013155">
    <property type="entry name" value="M/V/L/I-tRNA-synth_anticd-bd"/>
</dbReference>
<feature type="domain" description="Methionyl/Valyl/Leucyl/Isoleucyl-tRNA synthetase anticodon-binding" evidence="9">
    <location>
        <begin position="21"/>
        <end position="105"/>
    </location>
</feature>
<evidence type="ECO:0000259" key="9">
    <source>
        <dbReference type="Pfam" id="PF08264"/>
    </source>
</evidence>
<dbReference type="SUPFAM" id="SSF47323">
    <property type="entry name" value="Anticodon-binding domain of a subclass of class I aminoacyl-tRNA synthetases"/>
    <property type="match status" value="1"/>
</dbReference>
<dbReference type="Pfam" id="PF08264">
    <property type="entry name" value="Anticodon_1"/>
    <property type="match status" value="1"/>
</dbReference>
<accession>A0A7S4PJ38</accession>
<evidence type="ECO:0000256" key="3">
    <source>
        <dbReference type="ARBA" id="ARBA00022598"/>
    </source>
</evidence>
<reference evidence="10" key="1">
    <citation type="submission" date="2021-01" db="EMBL/GenBank/DDBJ databases">
        <authorList>
            <person name="Corre E."/>
            <person name="Pelletier E."/>
            <person name="Niang G."/>
            <person name="Scheremetjew M."/>
            <person name="Finn R."/>
            <person name="Kale V."/>
            <person name="Holt S."/>
            <person name="Cochrane G."/>
            <person name="Meng A."/>
            <person name="Brown T."/>
            <person name="Cohen L."/>
        </authorList>
    </citation>
    <scope>NUCLEOTIDE SEQUENCE</scope>
    <source>
        <strain evidence="10">SoJaBio B1-5/56/2</strain>
    </source>
</reference>
<organism evidence="10">
    <name type="scientific">Paramoeba aestuarina</name>
    <dbReference type="NCBI Taxonomy" id="180227"/>
    <lineage>
        <taxon>Eukaryota</taxon>
        <taxon>Amoebozoa</taxon>
        <taxon>Discosea</taxon>
        <taxon>Flabellinia</taxon>
        <taxon>Dactylopodida</taxon>
        <taxon>Paramoebidae</taxon>
        <taxon>Paramoeba</taxon>
    </lineage>
</organism>
<evidence type="ECO:0000313" key="10">
    <source>
        <dbReference type="EMBL" id="CAE2336280.1"/>
    </source>
</evidence>
<dbReference type="GO" id="GO:0004823">
    <property type="term" value="F:leucine-tRNA ligase activity"/>
    <property type="evidence" value="ECO:0007669"/>
    <property type="project" value="UniProtKB-EC"/>
</dbReference>
<proteinExistence type="inferred from homology"/>
<dbReference type="InterPro" id="IPR002302">
    <property type="entry name" value="Leu-tRNA-ligase"/>
</dbReference>
<dbReference type="InterPro" id="IPR009080">
    <property type="entry name" value="tRNAsynth_Ia_anticodon-bd"/>
</dbReference>
<sequence>MKLSNTISRSMEQETPSPFHYLALRSLIIMLSPLAPHISSELWTTLTSSSLGKMSCSWAGGEGEGEEGTPTLVFDANWPKIDNLLLKCEESQQISIVLSLNGKKNCVVSVPKSVGEDPQALEALALEKTGKNREEVLRFIIPPGKGMVNLVLNKNKK</sequence>
<keyword evidence="5" id="KW-0067">ATP-binding</keyword>
<evidence type="ECO:0000256" key="7">
    <source>
        <dbReference type="ARBA" id="ARBA00023146"/>
    </source>
</evidence>
<comment type="catalytic activity">
    <reaction evidence="8">
        <text>tRNA(Leu) + L-leucine + ATP = L-leucyl-tRNA(Leu) + AMP + diphosphate</text>
        <dbReference type="Rhea" id="RHEA:11688"/>
        <dbReference type="Rhea" id="RHEA-COMP:9613"/>
        <dbReference type="Rhea" id="RHEA-COMP:9622"/>
        <dbReference type="ChEBI" id="CHEBI:30616"/>
        <dbReference type="ChEBI" id="CHEBI:33019"/>
        <dbReference type="ChEBI" id="CHEBI:57427"/>
        <dbReference type="ChEBI" id="CHEBI:78442"/>
        <dbReference type="ChEBI" id="CHEBI:78494"/>
        <dbReference type="ChEBI" id="CHEBI:456215"/>
        <dbReference type="EC" id="6.1.1.4"/>
    </reaction>
</comment>
<evidence type="ECO:0000256" key="1">
    <source>
        <dbReference type="ARBA" id="ARBA00005594"/>
    </source>
</evidence>
<gene>
    <name evidence="10" type="ORF">NAES01612_LOCUS24292</name>
</gene>
<keyword evidence="4" id="KW-0547">Nucleotide-binding</keyword>
<dbReference type="Gene3D" id="1.10.730.10">
    <property type="entry name" value="Isoleucyl-tRNA Synthetase, Domain 1"/>
    <property type="match status" value="1"/>
</dbReference>
<evidence type="ECO:0000256" key="6">
    <source>
        <dbReference type="ARBA" id="ARBA00022917"/>
    </source>
</evidence>
<dbReference type="GO" id="GO:0032543">
    <property type="term" value="P:mitochondrial translation"/>
    <property type="evidence" value="ECO:0007669"/>
    <property type="project" value="TreeGrafter"/>
</dbReference>
<keyword evidence="7" id="KW-0030">Aminoacyl-tRNA synthetase</keyword>
<dbReference type="AlphaFoldDB" id="A0A7S4PJ38"/>
<protein>
    <recommendedName>
        <fullName evidence="2">leucine--tRNA ligase</fullName>
        <ecNumber evidence="2">6.1.1.4</ecNumber>
    </recommendedName>
</protein>
<dbReference type="EC" id="6.1.1.4" evidence="2"/>
<dbReference type="PANTHER" id="PTHR43740:SF2">
    <property type="entry name" value="LEUCINE--TRNA LIGASE, MITOCHONDRIAL"/>
    <property type="match status" value="1"/>
</dbReference>
<evidence type="ECO:0000256" key="2">
    <source>
        <dbReference type="ARBA" id="ARBA00013164"/>
    </source>
</evidence>
<evidence type="ECO:0000256" key="4">
    <source>
        <dbReference type="ARBA" id="ARBA00022741"/>
    </source>
</evidence>
<evidence type="ECO:0000256" key="8">
    <source>
        <dbReference type="ARBA" id="ARBA00047469"/>
    </source>
</evidence>
<keyword evidence="6" id="KW-0648">Protein biosynthesis</keyword>
<dbReference type="GO" id="GO:0006429">
    <property type="term" value="P:leucyl-tRNA aminoacylation"/>
    <property type="evidence" value="ECO:0007669"/>
    <property type="project" value="InterPro"/>
</dbReference>
<dbReference type="GO" id="GO:0005739">
    <property type="term" value="C:mitochondrion"/>
    <property type="evidence" value="ECO:0007669"/>
    <property type="project" value="TreeGrafter"/>
</dbReference>
<dbReference type="GO" id="GO:0005524">
    <property type="term" value="F:ATP binding"/>
    <property type="evidence" value="ECO:0007669"/>
    <property type="project" value="UniProtKB-KW"/>
</dbReference>
<dbReference type="EMBL" id="HBKR01037162">
    <property type="protein sequence ID" value="CAE2336280.1"/>
    <property type="molecule type" value="Transcribed_RNA"/>
</dbReference>
<name>A0A7S4PJ38_9EUKA</name>